<dbReference type="PROSITE" id="PS01124">
    <property type="entry name" value="HTH_ARAC_FAMILY_2"/>
    <property type="match status" value="1"/>
</dbReference>
<dbReference type="InterPro" id="IPR020449">
    <property type="entry name" value="Tscrpt_reg_AraC-type_HTH"/>
</dbReference>
<evidence type="ECO:0000313" key="6">
    <source>
        <dbReference type="Proteomes" id="UP001329151"/>
    </source>
</evidence>
<organism evidence="5 6">
    <name type="scientific">Limnobacter thiooxidans</name>
    <dbReference type="NCBI Taxonomy" id="131080"/>
    <lineage>
        <taxon>Bacteria</taxon>
        <taxon>Pseudomonadati</taxon>
        <taxon>Pseudomonadota</taxon>
        <taxon>Betaproteobacteria</taxon>
        <taxon>Burkholderiales</taxon>
        <taxon>Burkholderiaceae</taxon>
        <taxon>Limnobacter</taxon>
    </lineage>
</organism>
<keyword evidence="2" id="KW-0238">DNA-binding</keyword>
<evidence type="ECO:0000256" key="1">
    <source>
        <dbReference type="ARBA" id="ARBA00023015"/>
    </source>
</evidence>
<keyword evidence="6" id="KW-1185">Reference proteome</keyword>
<keyword evidence="3" id="KW-0804">Transcription</keyword>
<gene>
    <name evidence="5" type="ORF">RGQ30_22140</name>
</gene>
<dbReference type="KEGG" id="lto:RGQ30_22140"/>
<dbReference type="Pfam" id="PF12833">
    <property type="entry name" value="HTH_18"/>
    <property type="match status" value="1"/>
</dbReference>
<name>A0AA86MBL2_9BURK</name>
<evidence type="ECO:0000259" key="4">
    <source>
        <dbReference type="PROSITE" id="PS01124"/>
    </source>
</evidence>
<dbReference type="InterPro" id="IPR018060">
    <property type="entry name" value="HTH_AraC"/>
</dbReference>
<feature type="domain" description="HTH araC/xylS-type" evidence="4">
    <location>
        <begin position="250"/>
        <end position="347"/>
    </location>
</feature>
<dbReference type="GO" id="GO:0000976">
    <property type="term" value="F:transcription cis-regulatory region binding"/>
    <property type="evidence" value="ECO:0007669"/>
    <property type="project" value="TreeGrafter"/>
</dbReference>
<reference evidence="5 6" key="1">
    <citation type="submission" date="2023-10" db="EMBL/GenBank/DDBJ databases">
        <title>Complete Genome Sequence of Limnobacter thiooxidans CS-K2T, Isolated from freshwater lake sediments in Bavaria, Germany.</title>
        <authorList>
            <person name="Naruki M."/>
            <person name="Watanabe A."/>
            <person name="Warashina T."/>
            <person name="Morita T."/>
            <person name="Arakawa K."/>
        </authorList>
    </citation>
    <scope>NUCLEOTIDE SEQUENCE [LARGE SCALE GENOMIC DNA]</scope>
    <source>
        <strain evidence="5 6">CS-K2</strain>
    </source>
</reference>
<dbReference type="InterPro" id="IPR032687">
    <property type="entry name" value="AraC-type_N"/>
</dbReference>
<keyword evidence="1" id="KW-0805">Transcription regulation</keyword>
<dbReference type="Pfam" id="PF12625">
    <property type="entry name" value="Arabinose_bd"/>
    <property type="match status" value="1"/>
</dbReference>
<accession>A0AA86MBL2</accession>
<dbReference type="SMART" id="SM00342">
    <property type="entry name" value="HTH_ARAC"/>
    <property type="match status" value="1"/>
</dbReference>
<dbReference type="EMBL" id="AP028947">
    <property type="protein sequence ID" value="BET26713.1"/>
    <property type="molecule type" value="Genomic_DNA"/>
</dbReference>
<evidence type="ECO:0000256" key="3">
    <source>
        <dbReference type="ARBA" id="ARBA00023163"/>
    </source>
</evidence>
<dbReference type="GO" id="GO:0005829">
    <property type="term" value="C:cytosol"/>
    <property type="evidence" value="ECO:0007669"/>
    <property type="project" value="TreeGrafter"/>
</dbReference>
<dbReference type="SUPFAM" id="SSF46689">
    <property type="entry name" value="Homeodomain-like"/>
    <property type="match status" value="1"/>
</dbReference>
<dbReference type="Gene3D" id="1.10.10.60">
    <property type="entry name" value="Homeodomain-like"/>
    <property type="match status" value="1"/>
</dbReference>
<dbReference type="Proteomes" id="UP001329151">
    <property type="component" value="Chromosome"/>
</dbReference>
<proteinExistence type="predicted"/>
<evidence type="ECO:0000256" key="2">
    <source>
        <dbReference type="ARBA" id="ARBA00023125"/>
    </source>
</evidence>
<dbReference type="AlphaFoldDB" id="A0AA86MBL2"/>
<dbReference type="PANTHER" id="PTHR47894">
    <property type="entry name" value="HTH-TYPE TRANSCRIPTIONAL REGULATOR GADX"/>
    <property type="match status" value="1"/>
</dbReference>
<dbReference type="RefSeq" id="WP_130555837.1">
    <property type="nucleotide sequence ID" value="NZ_AP028947.1"/>
</dbReference>
<dbReference type="PRINTS" id="PR00032">
    <property type="entry name" value="HTHARAC"/>
</dbReference>
<dbReference type="PANTHER" id="PTHR47894:SF1">
    <property type="entry name" value="HTH-TYPE TRANSCRIPTIONAL REGULATOR VQSM"/>
    <property type="match status" value="1"/>
</dbReference>
<evidence type="ECO:0000313" key="5">
    <source>
        <dbReference type="EMBL" id="BET26713.1"/>
    </source>
</evidence>
<dbReference type="InterPro" id="IPR009057">
    <property type="entry name" value="Homeodomain-like_sf"/>
</dbReference>
<dbReference type="GO" id="GO:0003700">
    <property type="term" value="F:DNA-binding transcription factor activity"/>
    <property type="evidence" value="ECO:0007669"/>
    <property type="project" value="InterPro"/>
</dbReference>
<protein>
    <submittedName>
        <fullName evidence="5">AraC family transcriptional regulator</fullName>
    </submittedName>
</protein>
<sequence>MTPQSRAHTNTPRQAALHPAALHPVYARLLCAELQRRGFAPADILSGTSLDWEQLHGSNQFMGFEPMRKLIERGIELTGCPWLGLDVGLRTPASAHGTLGAAMIASRNLSSGMLLLQRYAALRQNLATLQFQYEPEFAAVLDEWMDLGSAREYLHCQLLGGLVQLLTALTGQELPPMLRIEWPFAKPEWAAEYQRIAHHNEFGFPQLRVVMNKSLVNSPSLAADDDALQRLLRECDLQLQRLQAGGTLRQRVFSHLQQVEGHMPTLQDMAEKENLTERTFMRHLQAEGTSYQQLLDDVRQERACWLLEHTDTTVEAIAHALGYEDASNFSRTFKRWCGQTPREFKLSRQLSGSKTN</sequence>